<reference evidence="3" key="1">
    <citation type="submission" date="2018-06" db="EMBL/GenBank/DDBJ databases">
        <authorList>
            <person name="Zhirakovskaya E."/>
        </authorList>
    </citation>
    <scope>NUCLEOTIDE SEQUENCE</scope>
</reference>
<feature type="transmembrane region" description="Helical" evidence="1">
    <location>
        <begin position="385"/>
        <end position="408"/>
    </location>
</feature>
<keyword evidence="1" id="KW-0472">Membrane</keyword>
<keyword evidence="1" id="KW-1133">Transmembrane helix</keyword>
<name>A0A3B0WQK3_9ZZZZ</name>
<accession>A0A3B0WQK3</accession>
<dbReference type="PANTHER" id="PTHR35793:SF2">
    <property type="entry name" value="INNER MEMBRANE PROTEIN YJIG"/>
    <property type="match status" value="1"/>
</dbReference>
<feature type="transmembrane region" description="Helical" evidence="1">
    <location>
        <begin position="172"/>
        <end position="194"/>
    </location>
</feature>
<organism evidence="3">
    <name type="scientific">hydrothermal vent metagenome</name>
    <dbReference type="NCBI Taxonomy" id="652676"/>
    <lineage>
        <taxon>unclassified sequences</taxon>
        <taxon>metagenomes</taxon>
        <taxon>ecological metagenomes</taxon>
    </lineage>
</organism>
<evidence type="ECO:0000256" key="1">
    <source>
        <dbReference type="SAM" id="Phobius"/>
    </source>
</evidence>
<dbReference type="InterPro" id="IPR052549">
    <property type="entry name" value="SpmB"/>
</dbReference>
<dbReference type="PIRSF" id="PIRSF036542">
    <property type="entry name" value="SpmA_SpmB"/>
    <property type="match status" value="1"/>
</dbReference>
<dbReference type="PANTHER" id="PTHR35793">
    <property type="entry name" value="INNER MEMBRANE PROTEIN YJIG"/>
    <property type="match status" value="1"/>
</dbReference>
<gene>
    <name evidence="3" type="ORF">MNBD_GAMMA05-1300</name>
</gene>
<feature type="domain" description="Nucleoside transporter/FeoB GTPase Gate" evidence="2">
    <location>
        <begin position="275"/>
        <end position="380"/>
    </location>
</feature>
<dbReference type="GO" id="GO:0005886">
    <property type="term" value="C:plasma membrane"/>
    <property type="evidence" value="ECO:0007669"/>
    <property type="project" value="TreeGrafter"/>
</dbReference>
<sequence length="409" mass="44156">MLTHLWFAFFAVSFISACYQWLVHGQAEIFSALIQSTFDMASLSVEISIGLIGVLALWLGFFKIAEQAGMVRVLSRVLEPLFLKLMPDVPKNHPSHGSITMNIAANILGLDNAATPMGLKAMQDLQTLNPEKDTASNAQILFLVLNTSAVTLLPVTIFMYRAQQGSVEPTAVFLPILMATSASTLTGLLCVAYIQKINLFDKTIALYFTAFAVILAGLASFLVALPTEQMAATSSLLGNFILFSIIMLFLSAGYFKKVDVYDAFIEGAKQGFEIAIKLIPYLLAMLVAIGLLRSSGILDSLLSLFQILFTSLGLNTDFIQALPTAFMKPLSGSGARAMMLETMNTYGVDSFAATVSAIMQGSTETTFYVLAVYFGSVGIKKVRHALACALLADLAGISTAIFAGYLFFH</sequence>
<feature type="transmembrane region" description="Helical" evidence="1">
    <location>
        <begin position="41"/>
        <end position="62"/>
    </location>
</feature>
<evidence type="ECO:0000313" key="3">
    <source>
        <dbReference type="EMBL" id="VAW54713.1"/>
    </source>
</evidence>
<feature type="transmembrane region" description="Helical" evidence="1">
    <location>
        <begin position="140"/>
        <end position="160"/>
    </location>
</feature>
<dbReference type="Pfam" id="PF07670">
    <property type="entry name" value="Gate"/>
    <property type="match status" value="2"/>
</dbReference>
<protein>
    <submittedName>
        <fullName evidence="3">Gate supefamily SpmA/SpmB domains protein</fullName>
    </submittedName>
</protein>
<feature type="transmembrane region" description="Helical" evidence="1">
    <location>
        <begin position="237"/>
        <end position="255"/>
    </location>
</feature>
<dbReference type="InterPro" id="IPR011642">
    <property type="entry name" value="Gate_dom"/>
</dbReference>
<feature type="domain" description="Nucleoside transporter/FeoB GTPase Gate" evidence="2">
    <location>
        <begin position="50"/>
        <end position="159"/>
    </location>
</feature>
<dbReference type="EMBL" id="UOFE01000043">
    <property type="protein sequence ID" value="VAW54713.1"/>
    <property type="molecule type" value="Genomic_DNA"/>
</dbReference>
<dbReference type="InterPro" id="IPR011415">
    <property type="entry name" value="SpmA_SpmB"/>
</dbReference>
<evidence type="ECO:0000259" key="2">
    <source>
        <dbReference type="Pfam" id="PF07670"/>
    </source>
</evidence>
<proteinExistence type="predicted"/>
<dbReference type="AlphaFoldDB" id="A0A3B0WQK3"/>
<feature type="transmembrane region" description="Helical" evidence="1">
    <location>
        <begin position="206"/>
        <end position="225"/>
    </location>
</feature>
<feature type="transmembrane region" description="Helical" evidence="1">
    <location>
        <begin position="275"/>
        <end position="292"/>
    </location>
</feature>
<keyword evidence="1" id="KW-0812">Transmembrane</keyword>